<evidence type="ECO:0000256" key="1">
    <source>
        <dbReference type="ARBA" id="ARBA00004127"/>
    </source>
</evidence>
<gene>
    <name evidence="6" type="ORF">CROST_014870</name>
</gene>
<keyword evidence="4" id="KW-1133">Transmembrane helix</keyword>
<reference evidence="6 7" key="1">
    <citation type="submission" date="2022-04" db="EMBL/GenBank/DDBJ databases">
        <title>Genome sequence of C. roseum typestrain.</title>
        <authorList>
            <person name="Poehlein A."/>
            <person name="Schoch T."/>
            <person name="Duerre P."/>
            <person name="Daniel R."/>
        </authorList>
    </citation>
    <scope>NUCLEOTIDE SEQUENCE [LARGE SCALE GENOMIC DNA]</scope>
    <source>
        <strain evidence="6 7">DSM 7320</strain>
    </source>
</reference>
<dbReference type="KEGG" id="crw:CROST_014870"/>
<evidence type="ECO:0000256" key="5">
    <source>
        <dbReference type="ARBA" id="ARBA00023136"/>
    </source>
</evidence>
<evidence type="ECO:0000256" key="4">
    <source>
        <dbReference type="ARBA" id="ARBA00022989"/>
    </source>
</evidence>
<protein>
    <submittedName>
        <fullName evidence="6">Uncharacterized protein</fullName>
    </submittedName>
</protein>
<dbReference type="PANTHER" id="PTHR20855">
    <property type="entry name" value="ADIPOR/PROGESTIN RECEPTOR-RELATED"/>
    <property type="match status" value="1"/>
</dbReference>
<dbReference type="GO" id="GO:0016020">
    <property type="term" value="C:membrane"/>
    <property type="evidence" value="ECO:0007669"/>
    <property type="project" value="InterPro"/>
</dbReference>
<keyword evidence="5" id="KW-0472">Membrane</keyword>
<dbReference type="PANTHER" id="PTHR20855:SF129">
    <property type="entry name" value="HEMOLYSIN-3 HOMOLOG"/>
    <property type="match status" value="1"/>
</dbReference>
<dbReference type="GO" id="GO:0012505">
    <property type="term" value="C:endomembrane system"/>
    <property type="evidence" value="ECO:0007669"/>
    <property type="project" value="UniProtKB-SubCell"/>
</dbReference>
<proteinExistence type="inferred from homology"/>
<dbReference type="NCBIfam" id="TIGR01065">
    <property type="entry name" value="hlyIII"/>
    <property type="match status" value="1"/>
</dbReference>
<dbReference type="AlphaFoldDB" id="A0A1S8KY45"/>
<dbReference type="Proteomes" id="UP000190951">
    <property type="component" value="Chromosome"/>
</dbReference>
<organism evidence="6 7">
    <name type="scientific">Clostridium felsineum</name>
    <dbReference type="NCBI Taxonomy" id="36839"/>
    <lineage>
        <taxon>Bacteria</taxon>
        <taxon>Bacillati</taxon>
        <taxon>Bacillota</taxon>
        <taxon>Clostridia</taxon>
        <taxon>Eubacteriales</taxon>
        <taxon>Clostridiaceae</taxon>
        <taxon>Clostridium</taxon>
    </lineage>
</organism>
<keyword evidence="3" id="KW-0812">Transmembrane</keyword>
<comment type="subcellular location">
    <subcellularLocation>
        <location evidence="1">Endomembrane system</location>
        <topology evidence="1">Multi-pass membrane protein</topology>
    </subcellularLocation>
</comment>
<dbReference type="Pfam" id="PF03006">
    <property type="entry name" value="HlyIII"/>
    <property type="match status" value="1"/>
</dbReference>
<accession>A0A1S8KY45</accession>
<dbReference type="EMBL" id="CP096983">
    <property type="protein sequence ID" value="URZ10777.1"/>
    <property type="molecule type" value="Genomic_DNA"/>
</dbReference>
<evidence type="ECO:0000256" key="3">
    <source>
        <dbReference type="ARBA" id="ARBA00022692"/>
    </source>
</evidence>
<dbReference type="RefSeq" id="WP_077835748.1">
    <property type="nucleotide sequence ID" value="NZ_CP096983.1"/>
</dbReference>
<sequence>MDEENFYTKGEEIANSITHMVGSALAIAAIVILVVFAVKHESAWYVVSYAVYGACLFILYLFSTLYHSIFNKKAKKVFRIFDHASIYILIAGTYTPFSLTVLRKHGGWIIFSVVWIAAIIGIVIKVFYCGKFEKLSTLLYVVMGWMIVIYFKALLLSMPFAGIAFLVAGGIVYTLGALLFLFDKIPYNHAIWHLFVMAGSICHFFAVLYIQ</sequence>
<keyword evidence="7" id="KW-1185">Reference proteome</keyword>
<evidence type="ECO:0000313" key="7">
    <source>
        <dbReference type="Proteomes" id="UP000190951"/>
    </source>
</evidence>
<evidence type="ECO:0000256" key="2">
    <source>
        <dbReference type="ARBA" id="ARBA00008488"/>
    </source>
</evidence>
<dbReference type="STRING" id="84029.CROST_42550"/>
<comment type="similarity">
    <text evidence="2">Belongs to the UPF0073 (Hly-III) family.</text>
</comment>
<name>A0A1S8KY45_9CLOT</name>
<dbReference type="GO" id="GO:0140911">
    <property type="term" value="F:pore-forming activity"/>
    <property type="evidence" value="ECO:0007669"/>
    <property type="project" value="InterPro"/>
</dbReference>
<evidence type="ECO:0000313" key="6">
    <source>
        <dbReference type="EMBL" id="URZ10777.1"/>
    </source>
</evidence>
<dbReference type="InterPro" id="IPR004254">
    <property type="entry name" value="AdipoR/HlyIII-related"/>
</dbReference>
<dbReference type="InterPro" id="IPR005744">
    <property type="entry name" value="Hy-lIII"/>
</dbReference>